<organism evidence="10">
    <name type="scientific">marine metagenome</name>
    <dbReference type="NCBI Taxonomy" id="408172"/>
    <lineage>
        <taxon>unclassified sequences</taxon>
        <taxon>metagenomes</taxon>
        <taxon>ecological metagenomes</taxon>
    </lineage>
</organism>
<dbReference type="PIRSF" id="PIRSF015950">
    <property type="entry name" value="Mev_P_decrbx"/>
    <property type="match status" value="1"/>
</dbReference>
<dbReference type="EMBL" id="UINC01000978">
    <property type="protein sequence ID" value="SUZ66208.1"/>
    <property type="molecule type" value="Genomic_DNA"/>
</dbReference>
<keyword evidence="5" id="KW-0067">ATP-binding</keyword>
<dbReference type="Pfam" id="PF18376">
    <property type="entry name" value="MDD_C"/>
    <property type="match status" value="1"/>
</dbReference>
<dbReference type="InterPro" id="IPR029765">
    <property type="entry name" value="Mev_diP_decarb"/>
</dbReference>
<protein>
    <recommendedName>
        <fullName evidence="2">diphosphomevalonate decarboxylase</fullName>
        <ecNumber evidence="2">4.1.1.33</ecNumber>
    </recommendedName>
</protein>
<dbReference type="InterPro" id="IPR020568">
    <property type="entry name" value="Ribosomal_Su5_D2-typ_SF"/>
</dbReference>
<keyword evidence="3" id="KW-0444">Lipid biosynthesis</keyword>
<dbReference type="InterPro" id="IPR005935">
    <property type="entry name" value="Mev_decarb"/>
</dbReference>
<dbReference type="Gene3D" id="3.30.230.10">
    <property type="match status" value="1"/>
</dbReference>
<evidence type="ECO:0000256" key="7">
    <source>
        <dbReference type="ARBA" id="ARBA00023239"/>
    </source>
</evidence>
<sequence length="258" mass="27219">VVSDEKIEDFLVQLRAAYSLPPLSIESSNNFPTSAGLASSASGFAGLLTAIDTAFNLEMSVSERSIWARKGSGSAARSIFGGFASLDGESGDWCARGVLPARAWPLKVVIAVTSEKTKDVGSTQGMKRSKQTSPYYSAWTESTKSDHAAGLSAISQQDFSRLASIAESSCLKMHALMLSSQPPLFYWNGATVETIATVRELQSAGVSVFFTVDAGPQVKAVCQEDAADIVAERLANVPGVLKTLVCGLGPGAYVDQPR</sequence>
<evidence type="ECO:0000256" key="3">
    <source>
        <dbReference type="ARBA" id="ARBA00022516"/>
    </source>
</evidence>
<dbReference type="SUPFAM" id="SSF55060">
    <property type="entry name" value="GHMP Kinase, C-terminal domain"/>
    <property type="match status" value="1"/>
</dbReference>
<dbReference type="GO" id="GO:0004163">
    <property type="term" value="F:diphosphomevalonate decarboxylase activity"/>
    <property type="evidence" value="ECO:0007669"/>
    <property type="project" value="UniProtKB-EC"/>
</dbReference>
<dbReference type="InterPro" id="IPR041431">
    <property type="entry name" value="Mvd1_C"/>
</dbReference>
<gene>
    <name evidence="10" type="ORF">METZ01_LOCUS19062</name>
</gene>
<dbReference type="EC" id="4.1.1.33" evidence="2"/>
<reference evidence="10" key="1">
    <citation type="submission" date="2018-05" db="EMBL/GenBank/DDBJ databases">
        <authorList>
            <person name="Lanie J.A."/>
            <person name="Ng W.-L."/>
            <person name="Kazmierczak K.M."/>
            <person name="Andrzejewski T.M."/>
            <person name="Davidsen T.M."/>
            <person name="Wayne K.J."/>
            <person name="Tettelin H."/>
            <person name="Glass J.I."/>
            <person name="Rusch D."/>
            <person name="Podicherti R."/>
            <person name="Tsui H.-C.T."/>
            <person name="Winkler M.E."/>
        </authorList>
    </citation>
    <scope>NUCLEOTIDE SEQUENCE</scope>
</reference>
<accession>A0A381PIH5</accession>
<dbReference type="Gene3D" id="3.30.70.890">
    <property type="entry name" value="GHMP kinase, C-terminal domain"/>
    <property type="match status" value="1"/>
</dbReference>
<dbReference type="InterPro" id="IPR036554">
    <property type="entry name" value="GHMP_kinase_C_sf"/>
</dbReference>
<dbReference type="AlphaFoldDB" id="A0A381PIH5"/>
<evidence type="ECO:0000259" key="9">
    <source>
        <dbReference type="Pfam" id="PF22700"/>
    </source>
</evidence>
<feature type="non-terminal residue" evidence="10">
    <location>
        <position position="1"/>
    </location>
</feature>
<keyword evidence="6" id="KW-0443">Lipid metabolism</keyword>
<dbReference type="Pfam" id="PF22700">
    <property type="entry name" value="MVD-like_N"/>
    <property type="match status" value="1"/>
</dbReference>
<dbReference type="NCBIfam" id="TIGR01240">
    <property type="entry name" value="mevDPdecarb"/>
    <property type="match status" value="1"/>
</dbReference>
<evidence type="ECO:0000256" key="6">
    <source>
        <dbReference type="ARBA" id="ARBA00023098"/>
    </source>
</evidence>
<feature type="domain" description="Diphosphomevalonate decarboxylase-like N-terminal" evidence="9">
    <location>
        <begin position="5"/>
        <end position="87"/>
    </location>
</feature>
<comment type="similarity">
    <text evidence="1">Belongs to the diphosphomevalonate decarboxylase family.</text>
</comment>
<evidence type="ECO:0000259" key="8">
    <source>
        <dbReference type="Pfam" id="PF18376"/>
    </source>
</evidence>
<evidence type="ECO:0000256" key="4">
    <source>
        <dbReference type="ARBA" id="ARBA00022741"/>
    </source>
</evidence>
<dbReference type="InterPro" id="IPR014721">
    <property type="entry name" value="Ribsml_uS5_D2-typ_fold_subgr"/>
</dbReference>
<dbReference type="InterPro" id="IPR053859">
    <property type="entry name" value="MVD-like_N"/>
</dbReference>
<dbReference type="PANTHER" id="PTHR10977:SF3">
    <property type="entry name" value="DIPHOSPHOMEVALONATE DECARBOXYLASE"/>
    <property type="match status" value="1"/>
</dbReference>
<dbReference type="SUPFAM" id="SSF54211">
    <property type="entry name" value="Ribosomal protein S5 domain 2-like"/>
    <property type="match status" value="1"/>
</dbReference>
<evidence type="ECO:0000313" key="10">
    <source>
        <dbReference type="EMBL" id="SUZ66208.1"/>
    </source>
</evidence>
<dbReference type="GO" id="GO:0005524">
    <property type="term" value="F:ATP binding"/>
    <property type="evidence" value="ECO:0007669"/>
    <property type="project" value="UniProtKB-KW"/>
</dbReference>
<keyword evidence="7" id="KW-0456">Lyase</keyword>
<feature type="domain" description="Mvd1 C-terminal" evidence="8">
    <location>
        <begin position="108"/>
        <end position="235"/>
    </location>
</feature>
<name>A0A381PIH5_9ZZZZ</name>
<evidence type="ECO:0000256" key="2">
    <source>
        <dbReference type="ARBA" id="ARBA00012296"/>
    </source>
</evidence>
<dbReference type="GO" id="GO:0005829">
    <property type="term" value="C:cytosol"/>
    <property type="evidence" value="ECO:0007669"/>
    <property type="project" value="InterPro"/>
</dbReference>
<proteinExistence type="inferred from homology"/>
<evidence type="ECO:0000256" key="1">
    <source>
        <dbReference type="ARBA" id="ARBA00008831"/>
    </source>
</evidence>
<dbReference type="PANTHER" id="PTHR10977">
    <property type="entry name" value="DIPHOSPHOMEVALONATE DECARBOXYLASE"/>
    <property type="match status" value="1"/>
</dbReference>
<dbReference type="GO" id="GO:0019287">
    <property type="term" value="P:isopentenyl diphosphate biosynthetic process, mevalonate pathway"/>
    <property type="evidence" value="ECO:0007669"/>
    <property type="project" value="InterPro"/>
</dbReference>
<evidence type="ECO:0000256" key="5">
    <source>
        <dbReference type="ARBA" id="ARBA00022840"/>
    </source>
</evidence>
<keyword evidence="4" id="KW-0547">Nucleotide-binding</keyword>